<dbReference type="PATRIC" id="fig|1122985.7.peg.1056"/>
<dbReference type="EMBL" id="JNGW01000038">
    <property type="protein sequence ID" value="KDR52893.1"/>
    <property type="molecule type" value="Genomic_DNA"/>
</dbReference>
<comment type="caution">
    <text evidence="2">The sequence shown here is derived from an EMBL/GenBank/DDBJ whole genome shotgun (WGS) entry which is preliminary data.</text>
</comment>
<feature type="non-terminal residue" evidence="2">
    <location>
        <position position="179"/>
    </location>
</feature>
<evidence type="ECO:0000313" key="2">
    <source>
        <dbReference type="EMBL" id="KDR52893.1"/>
    </source>
</evidence>
<accession>A0A069QJ64</accession>
<name>A0A069QJ64_HOYLO</name>
<keyword evidence="1" id="KW-1133">Transmembrane helix</keyword>
<keyword evidence="3" id="KW-1185">Reference proteome</keyword>
<dbReference type="AlphaFoldDB" id="A0A069QJ64"/>
<sequence length="179" mass="18575">MKALVPAGTYAVCTNGMRMGEVIVTSQTTIKNHKGDLLATIADKPTNFKCVWAGIIAAAVAAFLLALAATLGPLAVIIIAALIGVLGSVTLGRLMCNFCLRCYPWLPNSGHPNIRIAGNQALLSSAKIVCTPLGFLPSGSIMLCYDKSVARRSATMYAISNSLKIFEGAVFGAGVAGIC</sequence>
<keyword evidence="1" id="KW-0812">Transmembrane</keyword>
<feature type="transmembrane region" description="Helical" evidence="1">
    <location>
        <begin position="74"/>
        <end position="96"/>
    </location>
</feature>
<reference evidence="2 3" key="1">
    <citation type="submission" date="2013-08" db="EMBL/GenBank/DDBJ databases">
        <authorList>
            <person name="Weinstock G."/>
            <person name="Sodergren E."/>
            <person name="Wylie T."/>
            <person name="Fulton L."/>
            <person name="Fulton R."/>
            <person name="Fronick C."/>
            <person name="O'Laughlin M."/>
            <person name="Godfrey J."/>
            <person name="Miner T."/>
            <person name="Herter B."/>
            <person name="Appelbaum E."/>
            <person name="Cordes M."/>
            <person name="Lek S."/>
            <person name="Wollam A."/>
            <person name="Pepin K.H."/>
            <person name="Palsikar V.B."/>
            <person name="Mitreva M."/>
            <person name="Wilson R.K."/>
        </authorList>
    </citation>
    <scope>NUCLEOTIDE SEQUENCE [LARGE SCALE GENOMIC DNA]</scope>
    <source>
        <strain evidence="2 3">ATCC 15930</strain>
    </source>
</reference>
<evidence type="ECO:0000313" key="3">
    <source>
        <dbReference type="Proteomes" id="UP000027442"/>
    </source>
</evidence>
<feature type="transmembrane region" description="Helical" evidence="1">
    <location>
        <begin position="50"/>
        <end position="68"/>
    </location>
</feature>
<proteinExistence type="predicted"/>
<gene>
    <name evidence="2" type="ORF">HMPREF1991_01019</name>
</gene>
<dbReference type="HOGENOM" id="CLU_1506540_0_0_10"/>
<protein>
    <submittedName>
        <fullName evidence="2">Uncharacterized protein</fullName>
    </submittedName>
</protein>
<organism evidence="2 3">
    <name type="scientific">Hoylesella loescheii DSM 19665 = JCM 12249 = ATCC 15930</name>
    <dbReference type="NCBI Taxonomy" id="1122985"/>
    <lineage>
        <taxon>Bacteria</taxon>
        <taxon>Pseudomonadati</taxon>
        <taxon>Bacteroidota</taxon>
        <taxon>Bacteroidia</taxon>
        <taxon>Bacteroidales</taxon>
        <taxon>Prevotellaceae</taxon>
        <taxon>Hoylesella</taxon>
    </lineage>
</organism>
<evidence type="ECO:0000256" key="1">
    <source>
        <dbReference type="SAM" id="Phobius"/>
    </source>
</evidence>
<keyword evidence="1" id="KW-0472">Membrane</keyword>
<dbReference type="Proteomes" id="UP000027442">
    <property type="component" value="Unassembled WGS sequence"/>
</dbReference>